<dbReference type="InterPro" id="IPR042102">
    <property type="entry name" value="RNA_pol_Rpb1_3_sf"/>
</dbReference>
<dbReference type="Gene3D" id="4.10.860.120">
    <property type="entry name" value="RNA polymerase II, clamp domain"/>
    <property type="match status" value="1"/>
</dbReference>
<keyword evidence="3 12" id="KW-0240">DNA-directed RNA polymerase</keyword>
<evidence type="ECO:0000256" key="5">
    <source>
        <dbReference type="ARBA" id="ARBA00022695"/>
    </source>
</evidence>
<evidence type="ECO:0000256" key="7">
    <source>
        <dbReference type="ARBA" id="ARBA00022833"/>
    </source>
</evidence>
<name>A0A2P6RDU0_ROSCH</name>
<dbReference type="Gene3D" id="3.30.70.2850">
    <property type="match status" value="1"/>
</dbReference>
<dbReference type="OMA" id="NREDYQQ"/>
<feature type="compositionally biased region" description="Basic and acidic residues" evidence="13">
    <location>
        <begin position="1372"/>
        <end position="1398"/>
    </location>
</feature>
<feature type="compositionally biased region" description="Basic and acidic residues" evidence="13">
    <location>
        <begin position="758"/>
        <end position="775"/>
    </location>
</feature>
<dbReference type="EC" id="2.7.7.6" evidence="12"/>
<dbReference type="CDD" id="cd02735">
    <property type="entry name" value="RNAP_I_Rpa1_C"/>
    <property type="match status" value="1"/>
</dbReference>
<dbReference type="InterPro" id="IPR007083">
    <property type="entry name" value="RNA_pol_Rpb1_4"/>
</dbReference>
<sequence length="1678" mass="188481">MASAQTLEVATESVTAVTFSFFTDEEARNQSVVKITKPDLVDELGTPVQGGLYDPAMGPLDDRGNAPCKTCGQSAFNCRGHFGHIDIDLPVYNPLLFNVLYKLLQRTCLSCHHFRTSRELVEKCVSQMELVMKGDVVAAKRLDSDSPDEYSYLGEDGEGSDIERDRHSKPERWTSLQFTEAMSILDRSLEKQQKCKNCKFKNPKITKPTFGWFQMSGAGNARENVIRGCKLVGPLTVQEEGESCGDDVDAGISDISCASSLVTQDTATKKSKGQETVVPSEFFKQKKALSGDLLPTQVKEIMRLLWTNEAQLCSFLSDIQCQGVERKEGHSMFFLETVLVPPIKFRPPAHSGDSVMEHPQTVSLSKVVLTNTYLKDALGKNKHSQTILRWRQLQDCINLMFDSKTVAGQGKSDASGICQVLEKKEGMFRQKMMGKRVNNACRSVISPDPYLAVNEIGIPPIFALTLTYPERVTPWNVFKLRNAIVNGSEIHPGATHYIDKTSIKLPQKRRERLLLSRKLPSSKGAGTQHGKGSDYENKIVLRHLQDGDIVLVNRQPTLHKPSIMAHIVRVLKGEKTLRMHYANCSTYNADFDGDEMNVHFPQDEISRAEAYNMVNANNQYVKPTSGDPIRALIQDHVISAVLLTKKDTFLRSDEFNQLLYSSSVSACGSDSFSGKPGQMVLTSNSEDAMQPLLPAIWKPVRLWTGKQVITTLLNHITSGSPPLTVEKEAKLPSGFFNCKNLEEEEKSDKGRRKKEKKPRKEEAGKDDSKEKEDPDESKLLIYRNNLVRGVIDKNQFGDYGLVHNVQELYGSEAAGKLLSVFSRLYTVYLQMHGFTCGVDDLLLIQSKDKKMKEQLESCEELGEKVFREFIGVGQDEKKDPVILQSDIEEFLRSNGESVTEMLDRKMTSELNKKISKSDVFKQLFQKGLSKPSVKNYMYLMTSSGAKGGVANLQQIASYLGQQELEGKRVPQMVSGKTLPCFPPWDWSPRAGGFIIDRFLTGLHPQEYYFHCMAGREGLVDTAVKTSRSGYLQRCLIKNLECLKVSYDHTVRDADGSIIQFRYGEDGIDVHLTSFIKKFEKLANNKEMFDKKFGRQIDKFNPYIDELPPALKRKAEMSVPNLSLKEKNANLKLMEHKYLSSLAQPGEPVGILAAQSVGEPSTQMTLNTFHNAGRSEMNVTLGIPRLQEILMTASNDIKTPVMTCPLIKEKAGDAKSLADRLKRITVADIIESMKVTITPFTDQYHQTCRTYELEMTLFIPEYLLKFSEDWEELLEVKFVRALEDAIQNHLVLLSKISGIKDVKADSLPKASNETDEDVSYNISQHGVEDDDDGGADDSEHGEGAEDFGLDAQKRKRQGTDEMEYEDDCEDEVNEGHQSDGFESEIDKVESDIESDKDGVTRISDANDEMPESPSAGDTSKPRSKGKKTKSRDKIKKKTRAKLVRKEYDRATFVSVKGFHFEIHFKFTNEPHILLDQIARKTARNVYVKSSGNILDCKDIDIYGNEDQVFCSWNDPRNKLPGEKNPTEEEKKMRALQTAGLDFATLWKLQDDLDVNYIYSNNIHAMLNTYGVEAARETIIKEISNVFKVYGISVNIRHLSLIADYMTHSGGYRPMNRFGGIAESVSPINKMSFETASKFIREAAYHGETDDLETPSARICLGLPVKVGTGCFDLMQKMEI</sequence>
<dbReference type="Gene3D" id="2.40.40.20">
    <property type="match status" value="1"/>
</dbReference>
<proteinExistence type="inferred from homology"/>
<evidence type="ECO:0000256" key="12">
    <source>
        <dbReference type="RuleBase" id="RU004279"/>
    </source>
</evidence>
<dbReference type="Gene3D" id="6.20.50.80">
    <property type="match status" value="1"/>
</dbReference>
<dbReference type="SMART" id="SM00663">
    <property type="entry name" value="RPOLA_N"/>
    <property type="match status" value="1"/>
</dbReference>
<accession>A0A2P6RDU0</accession>
<dbReference type="Gene3D" id="1.10.150.390">
    <property type="match status" value="1"/>
</dbReference>
<dbReference type="FunFam" id="1.10.150.390:FF:000005">
    <property type="entry name" value="DNA-directed RNA polymerase subunit"/>
    <property type="match status" value="1"/>
</dbReference>
<dbReference type="Gramene" id="PRQ44601">
    <property type="protein sequence ID" value="PRQ44601"/>
    <property type="gene ID" value="RchiOBHm_Chr3g0481021"/>
</dbReference>
<dbReference type="GO" id="GO:0005736">
    <property type="term" value="C:RNA polymerase I complex"/>
    <property type="evidence" value="ECO:0007669"/>
    <property type="project" value="TreeGrafter"/>
</dbReference>
<dbReference type="InterPro" id="IPR007080">
    <property type="entry name" value="RNA_pol_Rpb1_1"/>
</dbReference>
<dbReference type="Proteomes" id="UP000238479">
    <property type="component" value="Chromosome 3"/>
</dbReference>
<dbReference type="Pfam" id="PF04983">
    <property type="entry name" value="RNA_pol_Rpb1_3"/>
    <property type="match status" value="1"/>
</dbReference>
<dbReference type="PANTHER" id="PTHR19376">
    <property type="entry name" value="DNA-DIRECTED RNA POLYMERASE"/>
    <property type="match status" value="1"/>
</dbReference>
<keyword evidence="7" id="KW-0862">Zinc</keyword>
<evidence type="ECO:0000256" key="1">
    <source>
        <dbReference type="ARBA" id="ARBA00004123"/>
    </source>
</evidence>
<reference evidence="15 16" key="1">
    <citation type="journal article" date="2018" name="Nat. Genet.">
        <title>The Rosa genome provides new insights in the design of modern roses.</title>
        <authorList>
            <person name="Bendahmane M."/>
        </authorList>
    </citation>
    <scope>NUCLEOTIDE SEQUENCE [LARGE SCALE GENOMIC DNA]</scope>
    <source>
        <strain evidence="16">cv. Old Blush</strain>
    </source>
</reference>
<comment type="catalytic activity">
    <reaction evidence="11 12">
        <text>RNA(n) + a ribonucleoside 5'-triphosphate = RNA(n+1) + diphosphate</text>
        <dbReference type="Rhea" id="RHEA:21248"/>
        <dbReference type="Rhea" id="RHEA-COMP:14527"/>
        <dbReference type="Rhea" id="RHEA-COMP:17342"/>
        <dbReference type="ChEBI" id="CHEBI:33019"/>
        <dbReference type="ChEBI" id="CHEBI:61557"/>
        <dbReference type="ChEBI" id="CHEBI:140395"/>
        <dbReference type="EC" id="2.7.7.6"/>
    </reaction>
</comment>
<keyword evidence="4 12" id="KW-0808">Transferase</keyword>
<evidence type="ECO:0000259" key="14">
    <source>
        <dbReference type="SMART" id="SM00663"/>
    </source>
</evidence>
<dbReference type="GO" id="GO:0003899">
    <property type="term" value="F:DNA-directed RNA polymerase activity"/>
    <property type="evidence" value="ECO:0007669"/>
    <property type="project" value="UniProtKB-EC"/>
</dbReference>
<feature type="region of interest" description="Disordered" evidence="13">
    <location>
        <begin position="746"/>
        <end position="775"/>
    </location>
</feature>
<evidence type="ECO:0000256" key="11">
    <source>
        <dbReference type="ARBA" id="ARBA00048552"/>
    </source>
</evidence>
<dbReference type="EMBL" id="PDCK01000041">
    <property type="protein sequence ID" value="PRQ44601.1"/>
    <property type="molecule type" value="Genomic_DNA"/>
</dbReference>
<comment type="subcellular location">
    <subcellularLocation>
        <location evidence="1">Nucleus</location>
    </subcellularLocation>
</comment>
<feature type="compositionally biased region" description="Acidic residues" evidence="13">
    <location>
        <begin position="1359"/>
        <end position="1371"/>
    </location>
</feature>
<dbReference type="SUPFAM" id="SSF64484">
    <property type="entry name" value="beta and beta-prime subunits of DNA dependent RNA-polymerase"/>
    <property type="match status" value="1"/>
</dbReference>
<keyword evidence="5 12" id="KW-0548">Nucleotidyltransferase</keyword>
<evidence type="ECO:0000256" key="6">
    <source>
        <dbReference type="ARBA" id="ARBA00022723"/>
    </source>
</evidence>
<comment type="caution">
    <text evidence="15">The sequence shown here is derived from an EMBL/GenBank/DDBJ whole genome shotgun (WGS) entry which is preliminary data.</text>
</comment>
<feature type="domain" description="RNA polymerase N-terminal" evidence="14">
    <location>
        <begin position="331"/>
        <end position="644"/>
    </location>
</feature>
<organism evidence="15 16">
    <name type="scientific">Rosa chinensis</name>
    <name type="common">China rose</name>
    <dbReference type="NCBI Taxonomy" id="74649"/>
    <lineage>
        <taxon>Eukaryota</taxon>
        <taxon>Viridiplantae</taxon>
        <taxon>Streptophyta</taxon>
        <taxon>Embryophyta</taxon>
        <taxon>Tracheophyta</taxon>
        <taxon>Spermatophyta</taxon>
        <taxon>Magnoliopsida</taxon>
        <taxon>eudicotyledons</taxon>
        <taxon>Gunneridae</taxon>
        <taxon>Pentapetalae</taxon>
        <taxon>rosids</taxon>
        <taxon>fabids</taxon>
        <taxon>Rosales</taxon>
        <taxon>Rosaceae</taxon>
        <taxon>Rosoideae</taxon>
        <taxon>Rosoideae incertae sedis</taxon>
        <taxon>Rosa</taxon>
    </lineage>
</organism>
<feature type="compositionally biased region" description="Basic residues" evidence="13">
    <location>
        <begin position="1420"/>
        <end position="1439"/>
    </location>
</feature>
<evidence type="ECO:0000256" key="4">
    <source>
        <dbReference type="ARBA" id="ARBA00022679"/>
    </source>
</evidence>
<gene>
    <name evidence="15" type="ORF">RchiOBHm_Chr3g0481021</name>
</gene>
<dbReference type="InterPro" id="IPR044893">
    <property type="entry name" value="RNA_pol_Rpb1_clamp_domain"/>
</dbReference>
<keyword evidence="6" id="KW-0479">Metal-binding</keyword>
<comment type="similarity">
    <text evidence="2 12">Belongs to the RNA polymerase beta' chain family.</text>
</comment>
<keyword evidence="10" id="KW-0539">Nucleus</keyword>
<dbReference type="Pfam" id="PF04998">
    <property type="entry name" value="RNA_pol_Rpb1_5"/>
    <property type="match status" value="1"/>
</dbReference>
<keyword evidence="8" id="KW-0460">Magnesium</keyword>
<evidence type="ECO:0000313" key="16">
    <source>
        <dbReference type="Proteomes" id="UP000238479"/>
    </source>
</evidence>
<dbReference type="GO" id="GO:0006351">
    <property type="term" value="P:DNA-templated transcription"/>
    <property type="evidence" value="ECO:0007669"/>
    <property type="project" value="InterPro"/>
</dbReference>
<dbReference type="Gene3D" id="6.10.250.2940">
    <property type="match status" value="1"/>
</dbReference>
<protein>
    <recommendedName>
        <fullName evidence="12">DNA-directed RNA polymerase subunit</fullName>
        <ecNumber evidence="12">2.7.7.6</ecNumber>
    </recommendedName>
</protein>
<dbReference type="Gene3D" id="3.30.1490.180">
    <property type="entry name" value="RNA polymerase ii"/>
    <property type="match status" value="1"/>
</dbReference>
<keyword evidence="9 12" id="KW-0804">Transcription</keyword>
<dbReference type="InterPro" id="IPR045867">
    <property type="entry name" value="DNA-dir_RpoC_beta_prime"/>
</dbReference>
<dbReference type="CDD" id="cd01435">
    <property type="entry name" value="RNAP_I_RPA1_N"/>
    <property type="match status" value="1"/>
</dbReference>
<dbReference type="InterPro" id="IPR047107">
    <property type="entry name" value="DNA-dir_RNA_pol1_lsu_C"/>
</dbReference>
<dbReference type="FunFam" id="1.10.274.100:FF:000015">
    <property type="entry name" value="DNA-directed RNA polymerase subunit"/>
    <property type="match status" value="1"/>
</dbReference>
<evidence type="ECO:0000256" key="13">
    <source>
        <dbReference type="SAM" id="MobiDB-lite"/>
    </source>
</evidence>
<evidence type="ECO:0000313" key="15">
    <source>
        <dbReference type="EMBL" id="PRQ44601.1"/>
    </source>
</evidence>
<evidence type="ECO:0000256" key="3">
    <source>
        <dbReference type="ARBA" id="ARBA00022478"/>
    </source>
</evidence>
<dbReference type="InterPro" id="IPR006592">
    <property type="entry name" value="RNA_pol_N"/>
</dbReference>
<dbReference type="GO" id="GO:0003677">
    <property type="term" value="F:DNA binding"/>
    <property type="evidence" value="ECO:0007669"/>
    <property type="project" value="InterPro"/>
</dbReference>
<evidence type="ECO:0000256" key="9">
    <source>
        <dbReference type="ARBA" id="ARBA00023163"/>
    </source>
</evidence>
<dbReference type="STRING" id="74649.A0A2P6RDU0"/>
<evidence type="ECO:0000256" key="10">
    <source>
        <dbReference type="ARBA" id="ARBA00023242"/>
    </source>
</evidence>
<dbReference type="InterPro" id="IPR015699">
    <property type="entry name" value="DNA-dir_RNA_pol1_lsu_N"/>
</dbReference>
<dbReference type="InterPro" id="IPR007081">
    <property type="entry name" value="RNA_pol_Rpb1_5"/>
</dbReference>
<feature type="region of interest" description="Disordered" evidence="13">
    <location>
        <begin position="1306"/>
        <end position="1439"/>
    </location>
</feature>
<dbReference type="OrthoDB" id="270392at2759"/>
<dbReference type="Gene3D" id="1.10.274.100">
    <property type="entry name" value="RNA polymerase Rpb1, domain 3"/>
    <property type="match status" value="1"/>
</dbReference>
<feature type="region of interest" description="Disordered" evidence="13">
    <location>
        <begin position="148"/>
        <end position="168"/>
    </location>
</feature>
<evidence type="ECO:0000256" key="8">
    <source>
        <dbReference type="ARBA" id="ARBA00022842"/>
    </source>
</evidence>
<dbReference type="Gene3D" id="1.10.132.30">
    <property type="match status" value="1"/>
</dbReference>
<comment type="function">
    <text evidence="12">DNA-dependent RNA polymerase catalyzes the transcription of DNA into RNA using the four ribonucleoside triphosphates as substrates.</text>
</comment>
<dbReference type="Pfam" id="PF04997">
    <property type="entry name" value="RNA_pol_Rpb1_1"/>
    <property type="match status" value="1"/>
</dbReference>
<dbReference type="Pfam" id="PF00623">
    <property type="entry name" value="RNA_pol_Rpb1_2"/>
    <property type="match status" value="1"/>
</dbReference>
<dbReference type="InterPro" id="IPR000722">
    <property type="entry name" value="RNA_pol_asu"/>
</dbReference>
<dbReference type="InterPro" id="IPR007066">
    <property type="entry name" value="RNA_pol_Rpb1_3"/>
</dbReference>
<dbReference type="PANTHER" id="PTHR19376:SF11">
    <property type="entry name" value="DNA-DIRECTED RNA POLYMERASE I SUBUNIT RPA1"/>
    <property type="match status" value="1"/>
</dbReference>
<keyword evidence="16" id="KW-1185">Reference proteome</keyword>
<dbReference type="FunFam" id="2.40.40.20:FF:000019">
    <property type="entry name" value="DNA-directed RNA polymerase II subunit RPB1"/>
    <property type="match status" value="1"/>
</dbReference>
<dbReference type="InterPro" id="IPR038120">
    <property type="entry name" value="Rpb1_funnel_sf"/>
</dbReference>
<evidence type="ECO:0000256" key="2">
    <source>
        <dbReference type="ARBA" id="ARBA00006460"/>
    </source>
</evidence>
<dbReference type="Pfam" id="PF05000">
    <property type="entry name" value="RNA_pol_Rpb1_4"/>
    <property type="match status" value="1"/>
</dbReference>
<dbReference type="GO" id="GO:0046872">
    <property type="term" value="F:metal ion binding"/>
    <property type="evidence" value="ECO:0007669"/>
    <property type="project" value="UniProtKB-KW"/>
</dbReference>